<dbReference type="InterPro" id="IPR013738">
    <property type="entry name" value="Beta_galactosidase_Trimer"/>
</dbReference>
<dbReference type="Gene3D" id="2.60.40.1180">
    <property type="entry name" value="Golgi alpha-mannosidase II"/>
    <property type="match status" value="1"/>
</dbReference>
<feature type="binding site" evidence="9">
    <location>
        <position position="215"/>
    </location>
    <ligand>
        <name>Zn(2+)</name>
        <dbReference type="ChEBI" id="CHEBI:29105"/>
    </ligand>
</feature>
<reference evidence="13 14" key="1">
    <citation type="submission" date="2019-11" db="EMBL/GenBank/DDBJ databases">
        <title>Agromyces kandeliae sp. nov., isolated from mangrove soil.</title>
        <authorList>
            <person name="Wang R."/>
        </authorList>
    </citation>
    <scope>NUCLEOTIDE SEQUENCE [LARGE SCALE GENOMIC DNA]</scope>
    <source>
        <strain evidence="13 14">JCM 11433</strain>
    </source>
</reference>
<evidence type="ECO:0000259" key="10">
    <source>
        <dbReference type="Pfam" id="PF02449"/>
    </source>
</evidence>
<evidence type="ECO:0000313" key="14">
    <source>
        <dbReference type="Proteomes" id="UP000433071"/>
    </source>
</evidence>
<feature type="binding site" evidence="9">
    <location>
        <position position="170"/>
    </location>
    <ligand>
        <name>Zn(2+)</name>
        <dbReference type="ChEBI" id="CHEBI:29105"/>
    </ligand>
</feature>
<comment type="catalytic activity">
    <reaction evidence="1 6">
        <text>Hydrolysis of terminal non-reducing beta-D-galactose residues in beta-D-galactosides.</text>
        <dbReference type="EC" id="3.2.1.23"/>
    </reaction>
</comment>
<evidence type="ECO:0000259" key="11">
    <source>
        <dbReference type="Pfam" id="PF08532"/>
    </source>
</evidence>
<feature type="binding site" evidence="9">
    <location>
        <position position="213"/>
    </location>
    <ligand>
        <name>Zn(2+)</name>
        <dbReference type="ChEBI" id="CHEBI:29105"/>
    </ligand>
</feature>
<dbReference type="InterPro" id="IPR013780">
    <property type="entry name" value="Glyco_hydro_b"/>
</dbReference>
<evidence type="ECO:0000256" key="5">
    <source>
        <dbReference type="ARBA" id="ARBA00023295"/>
    </source>
</evidence>
<dbReference type="AlphaFoldDB" id="A0A6I3MAA9"/>
<dbReference type="InterPro" id="IPR013739">
    <property type="entry name" value="Beta_galactosidase_C"/>
</dbReference>
<dbReference type="Pfam" id="PF08532">
    <property type="entry name" value="Glyco_hydro_42M"/>
    <property type="match status" value="1"/>
</dbReference>
<keyword evidence="14" id="KW-1185">Reference proteome</keyword>
<dbReference type="Pfam" id="PF08533">
    <property type="entry name" value="Glyco_hydro_42C"/>
    <property type="match status" value="1"/>
</dbReference>
<dbReference type="GO" id="GO:0006012">
    <property type="term" value="P:galactose metabolic process"/>
    <property type="evidence" value="ECO:0007669"/>
    <property type="project" value="InterPro"/>
</dbReference>
<feature type="binding site" evidence="8">
    <location>
        <position position="370"/>
    </location>
    <ligand>
        <name>substrate</name>
    </ligand>
</feature>
<dbReference type="InterPro" id="IPR029062">
    <property type="entry name" value="Class_I_gatase-like"/>
</dbReference>
<keyword evidence="9" id="KW-0479">Metal-binding</keyword>
<dbReference type="PANTHER" id="PTHR36447:SF1">
    <property type="entry name" value="BETA-GALACTOSIDASE GANA"/>
    <property type="match status" value="1"/>
</dbReference>
<evidence type="ECO:0000256" key="3">
    <source>
        <dbReference type="ARBA" id="ARBA00012756"/>
    </source>
</evidence>
<sequence length="721" mass="78227">MAFCVRSQKLAEGLARANLCTFTESTTITGSTVDHPATTLAPIPPLQAEPAPAAARPRFQHQGIAFGCDYNPEQWEPAVWREDVALMREAGVDLVAINVFGWAALQGPDGAFDFAALDEVIELLHAAGIRINLGTGTSSPPPWLTARHPEILPVVEDGTTRYPGGRQAWCPSSPVFRRYALALVDAVAERYGAHPAVELWHVSNEIGCHNALCHCDESTLAFRRWLRERHGTIEELNRAWGTSFWSQRYTDWDEILTPKLTISSRNPGQVLDFHRFSSDELLGYYRAEADAIRRHSALPITTNFMVTAHIRDLDYQAWAPEMDVIANDHYLDHRLGEPRTELAFAADLTRGLAGGEPWLLMEHSTGSVNWQPVNLAKEPGQLLRNSLAHVARGADAVCFFQWRASLQGSEKFHSALVPHAGTDSDLWREVVELGRIVGALDEVAGTRVHADVALLFSWESWWASDAENRPTHAIEYLDQVHALYGALHDLGVTVDVVRPGADLTGYRLVVVPGLYLVSDADAAALDAAVASGTHALVTFYSGIADEHDRVRPGGYPGAWRDLLGVRVEEFAPVLPGTTIELESGATASLWSERLEATDAAVLDRFADGPAAGRPAVTRRAGVDGSGDAWYLATLLGRDDLLDLVDRALEGAGVASVAGASADVEVTRRSGDGRAYLFVVNHGSDDVEVVARGTELVTGTDVDGRLAVPAGAVRVIREEGAA</sequence>
<dbReference type="Pfam" id="PF02449">
    <property type="entry name" value="Glyco_hydro_42"/>
    <property type="match status" value="1"/>
</dbReference>
<dbReference type="InterPro" id="IPR003476">
    <property type="entry name" value="Glyco_hydro_42"/>
</dbReference>
<feature type="domain" description="Beta-galactosidase trimerisation" evidence="11">
    <location>
        <begin position="450"/>
        <end position="653"/>
    </location>
</feature>
<feature type="active site" description="Nucleophile" evidence="7">
    <location>
        <position position="362"/>
    </location>
</feature>
<feature type="domain" description="Beta-galactosidase C-terminal" evidence="12">
    <location>
        <begin position="662"/>
        <end position="717"/>
    </location>
</feature>
<feature type="active site" description="Proton donor" evidence="7">
    <location>
        <position position="205"/>
    </location>
</feature>
<feature type="domain" description="Glycoside hydrolase family 42 N-terminal" evidence="10">
    <location>
        <begin position="69"/>
        <end position="436"/>
    </location>
</feature>
<dbReference type="InterPro" id="IPR017853">
    <property type="entry name" value="GH"/>
</dbReference>
<evidence type="ECO:0000259" key="12">
    <source>
        <dbReference type="Pfam" id="PF08533"/>
    </source>
</evidence>
<evidence type="ECO:0000256" key="2">
    <source>
        <dbReference type="ARBA" id="ARBA00005940"/>
    </source>
</evidence>
<evidence type="ECO:0000256" key="4">
    <source>
        <dbReference type="ARBA" id="ARBA00022801"/>
    </source>
</evidence>
<dbReference type="EC" id="3.2.1.23" evidence="3 6"/>
<dbReference type="OrthoDB" id="9800974at2"/>
<proteinExistence type="inferred from homology"/>
<dbReference type="GO" id="GO:0009341">
    <property type="term" value="C:beta-galactosidase complex"/>
    <property type="evidence" value="ECO:0007669"/>
    <property type="project" value="InterPro"/>
</dbReference>
<protein>
    <recommendedName>
        <fullName evidence="3 6">Beta-galactosidase</fullName>
        <shortName evidence="6">Beta-gal</shortName>
        <ecNumber evidence="3 6">3.2.1.23</ecNumber>
    </recommendedName>
</protein>
<dbReference type="Proteomes" id="UP000433071">
    <property type="component" value="Unassembled WGS sequence"/>
</dbReference>
<evidence type="ECO:0000313" key="13">
    <source>
        <dbReference type="EMBL" id="MTH69921.1"/>
    </source>
</evidence>
<evidence type="ECO:0000256" key="9">
    <source>
        <dbReference type="PIRSR" id="PIRSR001084-3"/>
    </source>
</evidence>
<dbReference type="Gene3D" id="3.40.50.880">
    <property type="match status" value="1"/>
</dbReference>
<dbReference type="Gene3D" id="3.20.20.80">
    <property type="entry name" value="Glycosidases"/>
    <property type="match status" value="1"/>
</dbReference>
<feature type="binding site" evidence="8">
    <location>
        <position position="204"/>
    </location>
    <ligand>
        <name>substrate</name>
    </ligand>
</feature>
<gene>
    <name evidence="13" type="ORF">GJ743_16230</name>
</gene>
<evidence type="ECO:0000256" key="8">
    <source>
        <dbReference type="PIRSR" id="PIRSR001084-2"/>
    </source>
</evidence>
<dbReference type="GO" id="GO:0004565">
    <property type="term" value="F:beta-galactosidase activity"/>
    <property type="evidence" value="ECO:0007669"/>
    <property type="project" value="UniProtKB-EC"/>
</dbReference>
<dbReference type="PANTHER" id="PTHR36447">
    <property type="entry name" value="BETA-GALACTOSIDASE GANA"/>
    <property type="match status" value="1"/>
</dbReference>
<dbReference type="PIRSF" id="PIRSF001084">
    <property type="entry name" value="B-galactosidase"/>
    <property type="match status" value="1"/>
</dbReference>
<comment type="similarity">
    <text evidence="2 6">Belongs to the glycosyl hydrolase 42 family.</text>
</comment>
<accession>A0A6I3MAA9</accession>
<evidence type="ECO:0000256" key="6">
    <source>
        <dbReference type="PIRNR" id="PIRNR001084"/>
    </source>
</evidence>
<dbReference type="SUPFAM" id="SSF51445">
    <property type="entry name" value="(Trans)glycosidases"/>
    <property type="match status" value="1"/>
</dbReference>
<keyword evidence="5 6" id="KW-0326">Glycosidase</keyword>
<comment type="caution">
    <text evidence="13">The sequence shown here is derived from an EMBL/GenBank/DDBJ whole genome shotgun (WGS) entry which is preliminary data.</text>
</comment>
<name>A0A6I3MAA9_9MICO</name>
<keyword evidence="4 6" id="KW-0378">Hydrolase</keyword>
<dbReference type="InterPro" id="IPR013529">
    <property type="entry name" value="Glyco_hydro_42_N"/>
</dbReference>
<feature type="binding site" evidence="8">
    <location>
        <position position="166"/>
    </location>
    <ligand>
        <name>substrate</name>
    </ligand>
</feature>
<dbReference type="GO" id="GO:0046872">
    <property type="term" value="F:metal ion binding"/>
    <property type="evidence" value="ECO:0007669"/>
    <property type="project" value="UniProtKB-KW"/>
</dbReference>
<dbReference type="EMBL" id="WMLB01000037">
    <property type="protein sequence ID" value="MTH69921.1"/>
    <property type="molecule type" value="Genomic_DNA"/>
</dbReference>
<keyword evidence="9" id="KW-0862">Zinc</keyword>
<evidence type="ECO:0000256" key="1">
    <source>
        <dbReference type="ARBA" id="ARBA00001412"/>
    </source>
</evidence>
<dbReference type="CDD" id="cd03143">
    <property type="entry name" value="A4_beta-galactosidase_middle_domain"/>
    <property type="match status" value="1"/>
</dbReference>
<organism evidence="13 14">
    <name type="scientific">Agromyces bracchium</name>
    <dbReference type="NCBI Taxonomy" id="88376"/>
    <lineage>
        <taxon>Bacteria</taxon>
        <taxon>Bacillati</taxon>
        <taxon>Actinomycetota</taxon>
        <taxon>Actinomycetes</taxon>
        <taxon>Micrococcales</taxon>
        <taxon>Microbacteriaceae</taxon>
        <taxon>Agromyces</taxon>
    </lineage>
</organism>
<dbReference type="SUPFAM" id="SSF52317">
    <property type="entry name" value="Class I glutamine amidotransferase-like"/>
    <property type="match status" value="1"/>
</dbReference>
<evidence type="ECO:0000256" key="7">
    <source>
        <dbReference type="PIRSR" id="PIRSR001084-1"/>
    </source>
</evidence>